<sequence>MAFCASFTKEFAEGLKANGYPVGELLYPLSHSVSFYIQIKMSFCIYICFLFL</sequence>
<protein>
    <submittedName>
        <fullName evidence="1">Uncharacterized protein</fullName>
    </submittedName>
</protein>
<evidence type="ECO:0000313" key="1">
    <source>
        <dbReference type="EMBL" id="JAD92976.1"/>
    </source>
</evidence>
<dbReference type="AlphaFoldDB" id="A0A0A9QLW5"/>
<dbReference type="EMBL" id="GBRH01204919">
    <property type="protein sequence ID" value="JAD92976.1"/>
    <property type="molecule type" value="Transcribed_RNA"/>
</dbReference>
<organism evidence="1">
    <name type="scientific">Arundo donax</name>
    <name type="common">Giant reed</name>
    <name type="synonym">Donax arundinaceus</name>
    <dbReference type="NCBI Taxonomy" id="35708"/>
    <lineage>
        <taxon>Eukaryota</taxon>
        <taxon>Viridiplantae</taxon>
        <taxon>Streptophyta</taxon>
        <taxon>Embryophyta</taxon>
        <taxon>Tracheophyta</taxon>
        <taxon>Spermatophyta</taxon>
        <taxon>Magnoliopsida</taxon>
        <taxon>Liliopsida</taxon>
        <taxon>Poales</taxon>
        <taxon>Poaceae</taxon>
        <taxon>PACMAD clade</taxon>
        <taxon>Arundinoideae</taxon>
        <taxon>Arundineae</taxon>
        <taxon>Arundo</taxon>
    </lineage>
</organism>
<proteinExistence type="predicted"/>
<accession>A0A0A9QLW5</accession>
<reference evidence="1" key="2">
    <citation type="journal article" date="2015" name="Data Brief">
        <title>Shoot transcriptome of the giant reed, Arundo donax.</title>
        <authorList>
            <person name="Barrero R.A."/>
            <person name="Guerrero F.D."/>
            <person name="Moolhuijzen P."/>
            <person name="Goolsby J.A."/>
            <person name="Tidwell J."/>
            <person name="Bellgard S.E."/>
            <person name="Bellgard M.I."/>
        </authorList>
    </citation>
    <scope>NUCLEOTIDE SEQUENCE</scope>
    <source>
        <tissue evidence="1">Shoot tissue taken approximately 20 cm above the soil surface</tissue>
    </source>
</reference>
<name>A0A0A9QLW5_ARUDO</name>
<reference evidence="1" key="1">
    <citation type="submission" date="2014-09" db="EMBL/GenBank/DDBJ databases">
        <authorList>
            <person name="Magalhaes I.L.F."/>
            <person name="Oliveira U."/>
            <person name="Santos F.R."/>
            <person name="Vidigal T.H.D.A."/>
            <person name="Brescovit A.D."/>
            <person name="Santos A.J."/>
        </authorList>
    </citation>
    <scope>NUCLEOTIDE SEQUENCE</scope>
    <source>
        <tissue evidence="1">Shoot tissue taken approximately 20 cm above the soil surface</tissue>
    </source>
</reference>